<proteinExistence type="predicted"/>
<keyword evidence="3" id="KW-1185">Reference proteome</keyword>
<protein>
    <submittedName>
        <fullName evidence="2">Uncharacterized protein</fullName>
    </submittedName>
</protein>
<evidence type="ECO:0000256" key="1">
    <source>
        <dbReference type="SAM" id="MobiDB-lite"/>
    </source>
</evidence>
<name>A0A5B7GWR2_PORTR</name>
<feature type="region of interest" description="Disordered" evidence="1">
    <location>
        <begin position="1"/>
        <end position="40"/>
    </location>
</feature>
<organism evidence="2 3">
    <name type="scientific">Portunus trituberculatus</name>
    <name type="common">Swimming crab</name>
    <name type="synonym">Neptunus trituberculatus</name>
    <dbReference type="NCBI Taxonomy" id="210409"/>
    <lineage>
        <taxon>Eukaryota</taxon>
        <taxon>Metazoa</taxon>
        <taxon>Ecdysozoa</taxon>
        <taxon>Arthropoda</taxon>
        <taxon>Crustacea</taxon>
        <taxon>Multicrustacea</taxon>
        <taxon>Malacostraca</taxon>
        <taxon>Eumalacostraca</taxon>
        <taxon>Eucarida</taxon>
        <taxon>Decapoda</taxon>
        <taxon>Pleocyemata</taxon>
        <taxon>Brachyura</taxon>
        <taxon>Eubrachyura</taxon>
        <taxon>Portunoidea</taxon>
        <taxon>Portunidae</taxon>
        <taxon>Portuninae</taxon>
        <taxon>Portunus</taxon>
    </lineage>
</organism>
<reference evidence="2 3" key="1">
    <citation type="submission" date="2019-05" db="EMBL/GenBank/DDBJ databases">
        <title>Another draft genome of Portunus trituberculatus and its Hox gene families provides insights of decapod evolution.</title>
        <authorList>
            <person name="Jeong J.-H."/>
            <person name="Song I."/>
            <person name="Kim S."/>
            <person name="Choi T."/>
            <person name="Kim D."/>
            <person name="Ryu S."/>
            <person name="Kim W."/>
        </authorList>
    </citation>
    <scope>NUCLEOTIDE SEQUENCE [LARGE SCALE GENOMIC DNA]</scope>
    <source>
        <tissue evidence="2">Muscle</tissue>
    </source>
</reference>
<dbReference type="AlphaFoldDB" id="A0A5B7GWR2"/>
<dbReference type="EMBL" id="VSRR010022559">
    <property type="protein sequence ID" value="MPC64771.1"/>
    <property type="molecule type" value="Genomic_DNA"/>
</dbReference>
<accession>A0A5B7GWR2</accession>
<gene>
    <name evidence="2" type="ORF">E2C01_058892</name>
</gene>
<feature type="region of interest" description="Disordered" evidence="1">
    <location>
        <begin position="53"/>
        <end position="99"/>
    </location>
</feature>
<evidence type="ECO:0000313" key="2">
    <source>
        <dbReference type="EMBL" id="MPC64771.1"/>
    </source>
</evidence>
<sequence>MVCQSARPSHKLDTHTHTHVKGCPQPQGMAPAGASGQLHPRRGAVDMKTQYLITATPDTPGPRTQAPDPRPQPLKAHGGRHSSGPLVTKQKPRTVESFE</sequence>
<comment type="caution">
    <text evidence="2">The sequence shown here is derived from an EMBL/GenBank/DDBJ whole genome shotgun (WGS) entry which is preliminary data.</text>
</comment>
<evidence type="ECO:0000313" key="3">
    <source>
        <dbReference type="Proteomes" id="UP000324222"/>
    </source>
</evidence>
<dbReference type="Proteomes" id="UP000324222">
    <property type="component" value="Unassembled WGS sequence"/>
</dbReference>